<keyword evidence="5 7" id="KW-1133">Transmembrane helix</keyword>
<keyword evidence="6 7" id="KW-0472">Membrane</keyword>
<comment type="subcellular location">
    <subcellularLocation>
        <location evidence="1">Cell membrane</location>
        <topology evidence="1">Multi-pass membrane protein</topology>
    </subcellularLocation>
</comment>
<evidence type="ECO:0000313" key="11">
    <source>
        <dbReference type="Proteomes" id="UP001302349"/>
    </source>
</evidence>
<dbReference type="InterPro" id="IPR039421">
    <property type="entry name" value="Type_1_exporter"/>
</dbReference>
<feature type="domain" description="ABC transmembrane type-1" evidence="9">
    <location>
        <begin position="22"/>
        <end position="340"/>
    </location>
</feature>
<protein>
    <submittedName>
        <fullName evidence="10">ABC transporter ATP-binding protein</fullName>
    </submittedName>
</protein>
<dbReference type="SUPFAM" id="SSF52540">
    <property type="entry name" value="P-loop containing nucleoside triphosphate hydrolases"/>
    <property type="match status" value="1"/>
</dbReference>
<gene>
    <name evidence="10" type="ORF">RT717_22530</name>
</gene>
<keyword evidence="3" id="KW-0547">Nucleotide-binding</keyword>
<sequence length="610" mass="67665">MKTYFRLLSFARPFGKFIPTYILVTILQVVFSLVNFAVLIPLLEILFDQIEPEKLENLKRLPEFTISVDYFKSLFYYHFSGFIDTAGKTGALKFVCAVIVVSVFLANLFRYLSAVMLAKIRALVIKNLRSLVYERILSFPVSFFTERRKGDITSRVTNDVQEVEHSVVSTLKVLFKEPAMIIGYFAVLFSMSVELTLYTMLLLPISGGLIAGIARRLKKRAHQSQQALGNINNILDESIGGIRIIKAFTATRFVFQKFIKEVQYYARKNVSIARRYEMAGPISEFLGVSVVAGILLVGGNLILQDNSTLTPSEFLAFLIIFSQILPPAKAMSSSFSNIQRGLAAGERIFEVIDTQSAITDARSSTVLPSFSTSIEFKNVSFAYEKELVLKNINLSIPKGKTVALVGPSGGGKSTLSDLIPRFYDPNEGEVCIDGKPLTSYTMDSIRKQMGIVTQESILFNDTVLNNIAFGVADADEEKVIAAAKIANAHEFIAEMPEGYYTEIGDRGVKLSGGQRQRLSIARAIFKNPPILILDEATSALDSESEKLVQEALTNLMKNRTSVVIAHRLSTIQNADLIVVLQNGQIAEQGTHNELIARAGLYSRLIEMQSF</sequence>
<dbReference type="PROSITE" id="PS00211">
    <property type="entry name" value="ABC_TRANSPORTER_1"/>
    <property type="match status" value="1"/>
</dbReference>
<evidence type="ECO:0000256" key="6">
    <source>
        <dbReference type="ARBA" id="ARBA00023136"/>
    </source>
</evidence>
<feature type="transmembrane region" description="Helical" evidence="7">
    <location>
        <begin position="21"/>
        <end position="43"/>
    </location>
</feature>
<dbReference type="EMBL" id="CP136051">
    <property type="protein sequence ID" value="WOK05855.1"/>
    <property type="molecule type" value="Genomic_DNA"/>
</dbReference>
<accession>A0ABZ0INE3</accession>
<evidence type="ECO:0000256" key="2">
    <source>
        <dbReference type="ARBA" id="ARBA00022692"/>
    </source>
</evidence>
<dbReference type="PROSITE" id="PS50893">
    <property type="entry name" value="ABC_TRANSPORTER_2"/>
    <property type="match status" value="1"/>
</dbReference>
<dbReference type="PROSITE" id="PS50929">
    <property type="entry name" value="ABC_TM1F"/>
    <property type="match status" value="1"/>
</dbReference>
<dbReference type="RefSeq" id="WP_317488605.1">
    <property type="nucleotide sequence ID" value="NZ_CP136051.1"/>
</dbReference>
<evidence type="ECO:0000256" key="1">
    <source>
        <dbReference type="ARBA" id="ARBA00004651"/>
    </source>
</evidence>
<dbReference type="Pfam" id="PF00005">
    <property type="entry name" value="ABC_tran"/>
    <property type="match status" value="1"/>
</dbReference>
<reference evidence="10 11" key="1">
    <citation type="journal article" date="2023" name="Microbiol. Resour. Announc.">
        <title>Complete Genome Sequence of Imperialibacter roseus strain P4T.</title>
        <authorList>
            <person name="Tizabi D.R."/>
            <person name="Bachvaroff T."/>
            <person name="Hill R.T."/>
        </authorList>
    </citation>
    <scope>NUCLEOTIDE SEQUENCE [LARGE SCALE GENOMIC DNA]</scope>
    <source>
        <strain evidence="10 11">P4T</strain>
    </source>
</reference>
<dbReference type="GO" id="GO:0005524">
    <property type="term" value="F:ATP binding"/>
    <property type="evidence" value="ECO:0007669"/>
    <property type="project" value="UniProtKB-KW"/>
</dbReference>
<organism evidence="10 11">
    <name type="scientific">Imperialibacter roseus</name>
    <dbReference type="NCBI Taxonomy" id="1324217"/>
    <lineage>
        <taxon>Bacteria</taxon>
        <taxon>Pseudomonadati</taxon>
        <taxon>Bacteroidota</taxon>
        <taxon>Cytophagia</taxon>
        <taxon>Cytophagales</taxon>
        <taxon>Flammeovirgaceae</taxon>
        <taxon>Imperialibacter</taxon>
    </lineage>
</organism>
<dbReference type="CDD" id="cd03251">
    <property type="entry name" value="ABCC_MsbA"/>
    <property type="match status" value="1"/>
</dbReference>
<dbReference type="PANTHER" id="PTHR43394:SF1">
    <property type="entry name" value="ATP-BINDING CASSETTE SUB-FAMILY B MEMBER 10, MITOCHONDRIAL"/>
    <property type="match status" value="1"/>
</dbReference>
<keyword evidence="2 7" id="KW-0812">Transmembrane</keyword>
<dbReference type="Gene3D" id="3.40.50.300">
    <property type="entry name" value="P-loop containing nucleotide triphosphate hydrolases"/>
    <property type="match status" value="1"/>
</dbReference>
<evidence type="ECO:0000256" key="7">
    <source>
        <dbReference type="SAM" id="Phobius"/>
    </source>
</evidence>
<dbReference type="InterPro" id="IPR003439">
    <property type="entry name" value="ABC_transporter-like_ATP-bd"/>
</dbReference>
<keyword evidence="4 10" id="KW-0067">ATP-binding</keyword>
<dbReference type="Gene3D" id="1.20.1560.10">
    <property type="entry name" value="ABC transporter type 1, transmembrane domain"/>
    <property type="match status" value="1"/>
</dbReference>
<evidence type="ECO:0000256" key="5">
    <source>
        <dbReference type="ARBA" id="ARBA00022989"/>
    </source>
</evidence>
<dbReference type="Proteomes" id="UP001302349">
    <property type="component" value="Chromosome"/>
</dbReference>
<evidence type="ECO:0000259" key="8">
    <source>
        <dbReference type="PROSITE" id="PS50893"/>
    </source>
</evidence>
<dbReference type="Pfam" id="PF00664">
    <property type="entry name" value="ABC_membrane"/>
    <property type="match status" value="1"/>
</dbReference>
<dbReference type="InterPro" id="IPR027417">
    <property type="entry name" value="P-loop_NTPase"/>
</dbReference>
<evidence type="ECO:0000259" key="9">
    <source>
        <dbReference type="PROSITE" id="PS50929"/>
    </source>
</evidence>
<dbReference type="InterPro" id="IPR003593">
    <property type="entry name" value="AAA+_ATPase"/>
</dbReference>
<evidence type="ECO:0000313" key="10">
    <source>
        <dbReference type="EMBL" id="WOK05855.1"/>
    </source>
</evidence>
<feature type="domain" description="ABC transporter" evidence="8">
    <location>
        <begin position="374"/>
        <end position="607"/>
    </location>
</feature>
<dbReference type="InterPro" id="IPR036640">
    <property type="entry name" value="ABC1_TM_sf"/>
</dbReference>
<evidence type="ECO:0000256" key="3">
    <source>
        <dbReference type="ARBA" id="ARBA00022741"/>
    </source>
</evidence>
<feature type="transmembrane region" description="Helical" evidence="7">
    <location>
        <begin position="91"/>
        <end position="112"/>
    </location>
</feature>
<dbReference type="CDD" id="cd18552">
    <property type="entry name" value="ABC_6TM_MsbA_like"/>
    <property type="match status" value="1"/>
</dbReference>
<dbReference type="PANTHER" id="PTHR43394">
    <property type="entry name" value="ATP-DEPENDENT PERMEASE MDL1, MITOCHONDRIAL"/>
    <property type="match status" value="1"/>
</dbReference>
<keyword evidence="11" id="KW-1185">Reference proteome</keyword>
<dbReference type="InterPro" id="IPR017871">
    <property type="entry name" value="ABC_transporter-like_CS"/>
</dbReference>
<name>A0ABZ0INE3_9BACT</name>
<proteinExistence type="predicted"/>
<dbReference type="SMART" id="SM00382">
    <property type="entry name" value="AAA"/>
    <property type="match status" value="1"/>
</dbReference>
<dbReference type="InterPro" id="IPR011527">
    <property type="entry name" value="ABC1_TM_dom"/>
</dbReference>
<evidence type="ECO:0000256" key="4">
    <source>
        <dbReference type="ARBA" id="ARBA00022840"/>
    </source>
</evidence>
<dbReference type="SUPFAM" id="SSF90123">
    <property type="entry name" value="ABC transporter transmembrane region"/>
    <property type="match status" value="1"/>
</dbReference>